<accession>A0ABQ7Q9S4</accession>
<dbReference type="PANTHER" id="PTHR14700:SF0">
    <property type="entry name" value="PENTATRICOPEPTIDE REPEAT-CONTAINING PROTEIN 2, MITOCHONDRIAL"/>
    <property type="match status" value="1"/>
</dbReference>
<comment type="caution">
    <text evidence="1">The sequence shown here is derived from an EMBL/GenBank/DDBJ whole genome shotgun (WGS) entry which is preliminary data.</text>
</comment>
<evidence type="ECO:0000313" key="1">
    <source>
        <dbReference type="EMBL" id="KAG7301474.1"/>
    </source>
</evidence>
<dbReference type="EMBL" id="JAHIBW010000019">
    <property type="protein sequence ID" value="KAG7301474.1"/>
    <property type="molecule type" value="Genomic_DNA"/>
</dbReference>
<dbReference type="PANTHER" id="PTHR14700">
    <property type="entry name" value="PENTATRICOPEPTIDE REPEAT-CONTAINING PROTEIN 2, MITOCHONDRIAL"/>
    <property type="match status" value="1"/>
</dbReference>
<organism evidence="1 2">
    <name type="scientific">Plutella xylostella</name>
    <name type="common">Diamondback moth</name>
    <name type="synonym">Plutella maculipennis</name>
    <dbReference type="NCBI Taxonomy" id="51655"/>
    <lineage>
        <taxon>Eukaryota</taxon>
        <taxon>Metazoa</taxon>
        <taxon>Ecdysozoa</taxon>
        <taxon>Arthropoda</taxon>
        <taxon>Hexapoda</taxon>
        <taxon>Insecta</taxon>
        <taxon>Pterygota</taxon>
        <taxon>Neoptera</taxon>
        <taxon>Endopterygota</taxon>
        <taxon>Lepidoptera</taxon>
        <taxon>Glossata</taxon>
        <taxon>Ditrysia</taxon>
        <taxon>Yponomeutoidea</taxon>
        <taxon>Plutellidae</taxon>
        <taxon>Plutella</taxon>
    </lineage>
</organism>
<reference evidence="1 2" key="1">
    <citation type="submission" date="2021-06" db="EMBL/GenBank/DDBJ databases">
        <title>A haploid diamondback moth (Plutella xylostella L.) genome assembly resolves 31 chromosomes and identifies a diamide resistance mutation.</title>
        <authorList>
            <person name="Ward C.M."/>
            <person name="Perry K.D."/>
            <person name="Baker G."/>
            <person name="Powis K."/>
            <person name="Heckel D.G."/>
            <person name="Baxter S.W."/>
        </authorList>
    </citation>
    <scope>NUCLEOTIDE SEQUENCE [LARGE SCALE GENOMIC DNA]</scope>
    <source>
        <strain evidence="1 2">LV</strain>
        <tissue evidence="1">Single pupa</tissue>
    </source>
</reference>
<name>A0ABQ7Q9S4_PLUXY</name>
<proteinExistence type="predicted"/>
<evidence type="ECO:0000313" key="2">
    <source>
        <dbReference type="Proteomes" id="UP000823941"/>
    </source>
</evidence>
<evidence type="ECO:0008006" key="3">
    <source>
        <dbReference type="Google" id="ProtNLM"/>
    </source>
</evidence>
<protein>
    <recommendedName>
        <fullName evidence="3">Pentatricopeptide repeat-containing protein 2</fullName>
    </recommendedName>
</protein>
<gene>
    <name evidence="1" type="ORF">JYU34_014440</name>
</gene>
<keyword evidence="2" id="KW-1185">Reference proteome</keyword>
<dbReference type="Proteomes" id="UP000823941">
    <property type="component" value="Chromosome 19"/>
</dbReference>
<dbReference type="InterPro" id="IPR034629">
    <property type="entry name" value="PTCD2"/>
</dbReference>
<sequence>MSLFVNLTMRNSLRHINSFNIARNAIHTSKVQCLYAPSAIGVDAYLQTRKRVKEQFVSYSEKFRNKMNEFVGDEKNMIFTEDLKNMVHLAEPADLQLVLDMIKKFNSQNTEFRFGSFVFGPVVMRMFHFLDAPNEALQCFFDPANNGFFDQLISFQILLDLLYNHEMYEEMYKVFEKVQEKQINMTKFPKYPVVLVFAACYKQNTPQSFAYASKLWTEMSSTGTSPLRRAAGFFAALALKQGAPHVALEAISSQKQHYVTIRNIKAMGLAATGRIDDAFPVLRAVLDVDNPAQKDKHTFFEDTIETVRKAVDKSNDKDLHQEFTNIERALRDRNLIDNSQSLDTLLNNEIRGERKSQDQRFQAKRPFTRQRTVARPF</sequence>